<dbReference type="FunFam" id="3.40.50.300:FF:000366">
    <property type="entry name" value="GTPase, IMAP family member 2"/>
    <property type="match status" value="1"/>
</dbReference>
<evidence type="ECO:0000256" key="3">
    <source>
        <dbReference type="ARBA" id="ARBA00023134"/>
    </source>
</evidence>
<dbReference type="PANTHER" id="PTHR10903:SF112">
    <property type="entry name" value="SI:CH211-113E8.5"/>
    <property type="match status" value="1"/>
</dbReference>
<protein>
    <submittedName>
        <fullName evidence="6">GTPase IMAP family member 9 isoform X3</fullName>
    </submittedName>
    <submittedName>
        <fullName evidence="7">GTPase IMAP family member 9 isoform X4</fullName>
    </submittedName>
</protein>
<evidence type="ECO:0000313" key="5">
    <source>
        <dbReference type="Proteomes" id="UP000694890"/>
    </source>
</evidence>
<evidence type="ECO:0000259" key="4">
    <source>
        <dbReference type="PROSITE" id="PS51720"/>
    </source>
</evidence>
<dbReference type="PANTHER" id="PTHR10903">
    <property type="entry name" value="GTPASE, IMAP FAMILY MEMBER-RELATED"/>
    <property type="match status" value="1"/>
</dbReference>
<evidence type="ECO:0000313" key="6">
    <source>
        <dbReference type="RefSeq" id="XP_050922697.1"/>
    </source>
</evidence>
<accession>A0AAJ8AXT9</accession>
<evidence type="ECO:0000313" key="7">
    <source>
        <dbReference type="RefSeq" id="XP_050922698.1"/>
    </source>
</evidence>
<keyword evidence="3" id="KW-0342">GTP-binding</keyword>
<dbReference type="Proteomes" id="UP000694890">
    <property type="component" value="Linkage group LG24"/>
</dbReference>
<gene>
    <name evidence="6 7" type="primary">LOC108884994</name>
</gene>
<evidence type="ECO:0000256" key="1">
    <source>
        <dbReference type="ARBA" id="ARBA00008535"/>
    </source>
</evidence>
<sequence>MASLPAEPDLRIVMIGKTGVGKSAVGNTILGERLFMSRPCSDSVTKTCEQQHVHLGNRKVTVVDTPGILDTKATPDFLKKEIVKCVKVSCPGPHVFLLVITVGRFTPEEKNSVEALQQLFGPKANKYMMVLFTRGGDLGNMTIQEYIREGKEDLQRVIQQCGSRLHVFDNNSKDRKQVEELIRKIDYMVEGNGGSCYTDKMYEEVQATGDKHEDAYTFIAELLKRVVRFLKVLARV</sequence>
<dbReference type="RefSeq" id="XP_050922697.1">
    <property type="nucleotide sequence ID" value="XM_051066740.1"/>
</dbReference>
<dbReference type="SUPFAM" id="SSF52540">
    <property type="entry name" value="P-loop containing nucleoside triphosphate hydrolases"/>
    <property type="match status" value="1"/>
</dbReference>
<dbReference type="GeneID" id="108884994"/>
<keyword evidence="2" id="KW-0547">Nucleotide-binding</keyword>
<dbReference type="Gene3D" id="3.40.50.300">
    <property type="entry name" value="P-loop containing nucleotide triphosphate hydrolases"/>
    <property type="match status" value="1"/>
</dbReference>
<dbReference type="GO" id="GO:0005525">
    <property type="term" value="F:GTP binding"/>
    <property type="evidence" value="ECO:0007669"/>
    <property type="project" value="UniProtKB-KW"/>
</dbReference>
<feature type="domain" description="AIG1-type G" evidence="4">
    <location>
        <begin position="7"/>
        <end position="206"/>
    </location>
</feature>
<dbReference type="RefSeq" id="XP_050922698.1">
    <property type="nucleotide sequence ID" value="XM_051066741.1"/>
</dbReference>
<dbReference type="InterPro" id="IPR045058">
    <property type="entry name" value="GIMA/IAN/Toc"/>
</dbReference>
<dbReference type="PROSITE" id="PS51720">
    <property type="entry name" value="G_AIG1"/>
    <property type="match status" value="1"/>
</dbReference>
<comment type="similarity">
    <text evidence="1">Belongs to the TRAFAC class TrmE-Era-EngA-EngB-Septin-like GTPase superfamily. AIG1/Toc34/Toc159-like paraseptin GTPase family. IAN subfamily.</text>
</comment>
<evidence type="ECO:0000256" key="2">
    <source>
        <dbReference type="ARBA" id="ARBA00022741"/>
    </source>
</evidence>
<dbReference type="InterPro" id="IPR006703">
    <property type="entry name" value="G_AIG1"/>
</dbReference>
<proteinExistence type="inferred from homology"/>
<name>A0AAJ8AXT9_LATCA</name>
<dbReference type="InterPro" id="IPR027417">
    <property type="entry name" value="P-loop_NTPase"/>
</dbReference>
<dbReference type="CDD" id="cd01852">
    <property type="entry name" value="AIG1"/>
    <property type="match status" value="1"/>
</dbReference>
<dbReference type="AlphaFoldDB" id="A0AAJ8AXT9"/>
<dbReference type="Pfam" id="PF04548">
    <property type="entry name" value="AIG1"/>
    <property type="match status" value="1"/>
</dbReference>
<organism evidence="5 6">
    <name type="scientific">Lates calcarifer</name>
    <name type="common">Barramundi</name>
    <name type="synonym">Holocentrus calcarifer</name>
    <dbReference type="NCBI Taxonomy" id="8187"/>
    <lineage>
        <taxon>Eukaryota</taxon>
        <taxon>Metazoa</taxon>
        <taxon>Chordata</taxon>
        <taxon>Craniata</taxon>
        <taxon>Vertebrata</taxon>
        <taxon>Euteleostomi</taxon>
        <taxon>Actinopterygii</taxon>
        <taxon>Neopterygii</taxon>
        <taxon>Teleostei</taxon>
        <taxon>Neoteleostei</taxon>
        <taxon>Acanthomorphata</taxon>
        <taxon>Carangaria</taxon>
        <taxon>Carangaria incertae sedis</taxon>
        <taxon>Centropomidae</taxon>
        <taxon>Lates</taxon>
    </lineage>
</organism>
<reference evidence="6 7" key="1">
    <citation type="submission" date="2025-04" db="UniProtKB">
        <authorList>
            <consortium name="RefSeq"/>
        </authorList>
    </citation>
    <scope>IDENTIFICATION</scope>
    <source>
        <tissue evidence="6 7">Brain</tissue>
    </source>
</reference>